<dbReference type="EMBL" id="VSIY01000005">
    <property type="protein sequence ID" value="TYB81669.1"/>
    <property type="molecule type" value="Genomic_DNA"/>
</dbReference>
<keyword evidence="1 5" id="KW-0808">Transferase</keyword>
<name>A0A5D0RKH9_9RHOB</name>
<evidence type="ECO:0000256" key="3">
    <source>
        <dbReference type="SAM" id="MobiDB-lite"/>
    </source>
</evidence>
<evidence type="ECO:0000256" key="2">
    <source>
        <dbReference type="ARBA" id="ARBA00022691"/>
    </source>
</evidence>
<dbReference type="SUPFAM" id="SSF53335">
    <property type="entry name" value="S-adenosyl-L-methionine-dependent methyltransferases"/>
    <property type="match status" value="1"/>
</dbReference>
<dbReference type="PANTHER" id="PTHR34203">
    <property type="entry name" value="METHYLTRANSFERASE, FKBM FAMILY PROTEIN"/>
    <property type="match status" value="1"/>
</dbReference>
<dbReference type="RefSeq" id="WP_148377477.1">
    <property type="nucleotide sequence ID" value="NZ_VSIY01000005.1"/>
</dbReference>
<dbReference type="InterPro" id="IPR056743">
    <property type="entry name" value="TRM5-TYW2-like_MTfase"/>
</dbReference>
<feature type="region of interest" description="Disordered" evidence="3">
    <location>
        <begin position="1"/>
        <end position="20"/>
    </location>
</feature>
<dbReference type="InterPro" id="IPR006342">
    <property type="entry name" value="FkbM_mtfrase"/>
</dbReference>
<dbReference type="Gene3D" id="3.40.50.150">
    <property type="entry name" value="Vaccinia Virus protein VP39"/>
    <property type="match status" value="1"/>
</dbReference>
<dbReference type="GO" id="GO:0008168">
    <property type="term" value="F:methyltransferase activity"/>
    <property type="evidence" value="ECO:0007669"/>
    <property type="project" value="UniProtKB-KW"/>
</dbReference>
<evidence type="ECO:0000313" key="6">
    <source>
        <dbReference type="Proteomes" id="UP000322080"/>
    </source>
</evidence>
<comment type="caution">
    <text evidence="5">The sequence shown here is derived from an EMBL/GenBank/DDBJ whole genome shotgun (WGS) entry which is preliminary data.</text>
</comment>
<evidence type="ECO:0000313" key="5">
    <source>
        <dbReference type="EMBL" id="TYB81669.1"/>
    </source>
</evidence>
<organism evidence="5 6">
    <name type="scientific">Maritimibacter fusiformis</name>
    <dbReference type="NCBI Taxonomy" id="2603819"/>
    <lineage>
        <taxon>Bacteria</taxon>
        <taxon>Pseudomonadati</taxon>
        <taxon>Pseudomonadota</taxon>
        <taxon>Alphaproteobacteria</taxon>
        <taxon>Rhodobacterales</taxon>
        <taxon>Roseobacteraceae</taxon>
        <taxon>Maritimibacter</taxon>
    </lineage>
</organism>
<dbReference type="InterPro" id="IPR029063">
    <property type="entry name" value="SAM-dependent_MTases_sf"/>
</dbReference>
<protein>
    <submittedName>
        <fullName evidence="5">FkbM family methyltransferase</fullName>
    </submittedName>
</protein>
<keyword evidence="6" id="KW-1185">Reference proteome</keyword>
<dbReference type="Proteomes" id="UP000322080">
    <property type="component" value="Unassembled WGS sequence"/>
</dbReference>
<dbReference type="PANTHER" id="PTHR34203:SF15">
    <property type="entry name" value="SLL1173 PROTEIN"/>
    <property type="match status" value="1"/>
</dbReference>
<keyword evidence="2" id="KW-0949">S-adenosyl-L-methionine</keyword>
<dbReference type="AlphaFoldDB" id="A0A5D0RKH9"/>
<dbReference type="Pfam" id="PF02475">
    <property type="entry name" value="TRM5-TYW2_MTfase"/>
    <property type="match status" value="1"/>
</dbReference>
<sequence length="245" mass="26903">MPDAAATPAHDPPKHGPEALGHIRSRGLLFPDDPGFLAPRTRKLLRSNDYELREAGAVRALVKEDDVALELGAGIGFMSTLMAKSCKAKRVHAFEANPTLIPYIRRVHQANGVADRIEVTNAVLGKRKGKVTFYERKQFSASSLIAEPTGEASPVLREHEVEVMNVNTVIRKLKPSVLVCDIEGAEADLLPAADLTHLRLAVVELHPQWIGKAGVQAVFDAFSAAGLTFFPRRSDKKVVTFRRDW</sequence>
<dbReference type="NCBIfam" id="TIGR01444">
    <property type="entry name" value="fkbM_fam"/>
    <property type="match status" value="1"/>
</dbReference>
<evidence type="ECO:0000259" key="4">
    <source>
        <dbReference type="Pfam" id="PF02475"/>
    </source>
</evidence>
<gene>
    <name evidence="5" type="ORF">FVF75_08115</name>
</gene>
<reference evidence="5 6" key="1">
    <citation type="submission" date="2019-08" db="EMBL/GenBank/DDBJ databases">
        <title>Identification of a novel species of the genus Boseongicola.</title>
        <authorList>
            <person name="Zhang X.-Q."/>
        </authorList>
    </citation>
    <scope>NUCLEOTIDE SEQUENCE [LARGE SCALE GENOMIC DNA]</scope>
    <source>
        <strain evidence="5 6">HY14</strain>
    </source>
</reference>
<dbReference type="InterPro" id="IPR052514">
    <property type="entry name" value="SAM-dependent_MTase"/>
</dbReference>
<feature type="domain" description="TRM5/TYW2-like methyltransferase" evidence="4">
    <location>
        <begin position="54"/>
        <end position="121"/>
    </location>
</feature>
<keyword evidence="5" id="KW-0489">Methyltransferase</keyword>
<dbReference type="GO" id="GO:0032259">
    <property type="term" value="P:methylation"/>
    <property type="evidence" value="ECO:0007669"/>
    <property type="project" value="UniProtKB-KW"/>
</dbReference>
<evidence type="ECO:0000256" key="1">
    <source>
        <dbReference type="ARBA" id="ARBA00022679"/>
    </source>
</evidence>
<proteinExistence type="predicted"/>
<accession>A0A5D0RKH9</accession>